<sequence>MRNASSVKDRLKNYAKKSGRTVQDALTVYILERVLYRISVSRYADDFTLKGGILLYGLYTDDFTRATTDIDLLGQHISNDLETLKAVFGEILNTEADDLIRFDMNTLEAVNITEFKKYHGARISVTAYLDRTRIHVGIDIGFGDVVYPKRQKMNYPTLLDDDPVELYAYSVYTIISEKMEAIVSLGVVNSRYKDFYDLMTISEREDFDGSILQESLIETFDNRHTTFDDIAAFEDDFIEDHSHQQRWKGFLKNKRVASPLSFEETMNEVKHFILPVITAIRDDKPFFEHWNHISREWE</sequence>
<protein>
    <submittedName>
        <fullName evidence="1">Nucleotidyl transferase AbiEii/AbiGii toxin family protein</fullName>
    </submittedName>
</protein>
<gene>
    <name evidence="1" type="ORF">MOZ60_10260</name>
</gene>
<dbReference type="AlphaFoldDB" id="A0AB35U8G3"/>
<comment type="caution">
    <text evidence="1">The sequence shown here is derived from an EMBL/GenBank/DDBJ whole genome shotgun (WGS) entry which is preliminary data.</text>
</comment>
<dbReference type="Pfam" id="PF08843">
    <property type="entry name" value="AbiEii"/>
    <property type="match status" value="1"/>
</dbReference>
<evidence type="ECO:0000313" key="2">
    <source>
        <dbReference type="Proteomes" id="UP001286174"/>
    </source>
</evidence>
<dbReference type="RefSeq" id="WP_370596597.1">
    <property type="nucleotide sequence ID" value="NZ_JALBUR010000040.1"/>
</dbReference>
<dbReference type="InterPro" id="IPR014942">
    <property type="entry name" value="AbiEii"/>
</dbReference>
<dbReference type="Proteomes" id="UP001286174">
    <property type="component" value="Unassembled WGS sequence"/>
</dbReference>
<accession>A0AB35U8G3</accession>
<keyword evidence="2" id="KW-1185">Reference proteome</keyword>
<proteinExistence type="predicted"/>
<name>A0AB35U8G3_9FIRM</name>
<dbReference type="GO" id="GO:0016740">
    <property type="term" value="F:transferase activity"/>
    <property type="evidence" value="ECO:0007669"/>
    <property type="project" value="UniProtKB-KW"/>
</dbReference>
<organism evidence="1 2">
    <name type="scientific">Grylomicrobium aquisgranensis</name>
    <dbReference type="NCBI Taxonomy" id="2926318"/>
    <lineage>
        <taxon>Bacteria</taxon>
        <taxon>Bacillati</taxon>
        <taxon>Bacillota</taxon>
        <taxon>Erysipelotrichia</taxon>
        <taxon>Erysipelotrichales</taxon>
        <taxon>Erysipelotrichaceae</taxon>
        <taxon>Grylomicrobium</taxon>
    </lineage>
</organism>
<keyword evidence="1" id="KW-0808">Transferase</keyword>
<evidence type="ECO:0000313" key="1">
    <source>
        <dbReference type="EMBL" id="MDX8420467.1"/>
    </source>
</evidence>
<dbReference type="EMBL" id="JALBUR010000040">
    <property type="protein sequence ID" value="MDX8420467.1"/>
    <property type="molecule type" value="Genomic_DNA"/>
</dbReference>
<reference evidence="1 2" key="1">
    <citation type="submission" date="2022-03" db="EMBL/GenBank/DDBJ databases">
        <title>Novel taxa within the pig intestine.</title>
        <authorList>
            <person name="Wylensek D."/>
            <person name="Bishof K."/>
            <person name="Afrizal A."/>
            <person name="Clavel T."/>
        </authorList>
    </citation>
    <scope>NUCLEOTIDE SEQUENCE [LARGE SCALE GENOMIC DNA]</scope>
    <source>
        <strain evidence="1 2">CLA-KB-P133</strain>
    </source>
</reference>